<keyword evidence="6" id="KW-1185">Reference proteome</keyword>
<dbReference type="GO" id="GO:0005634">
    <property type="term" value="C:nucleus"/>
    <property type="evidence" value="ECO:0007669"/>
    <property type="project" value="UniProtKB-SubCell"/>
</dbReference>
<dbReference type="PANTHER" id="PTHR47305">
    <property type="entry name" value="BEN DOMAIN-CONTAINING PROTEIN 2"/>
    <property type="match status" value="1"/>
</dbReference>
<sequence length="507" mass="56545">MLKDMHDAGAVSRPQTLFNGDEDDEATSHYIVVELKDEDLKAPTEADLSIFAPVEFSECEEDEDELSDSSGVSTWRRTNTRERDNWENVAHPERQLSSGSFKGHSKMRQNFLDGKRPKRNPECSAADRGMNEALPAKEHPCYQPPPLSDSATAPVEMLGPQTSISPLAAMEPPVFPNTPVQDCWSKSVVGEDQHNILLEILNYCKFLHAAVERLEQKIDRQMSHEQRYQRSSARFNSGPKRQSKVPTEGEHLSCALAQRLGPPKQRNPPWIPPWKRSAVQQGQSRADLQVKDSNLQPARPCGGGRGKGRGKGRGRRGRTNGSKRQSQTPDPAAQTSELLRGAMFTAEADDPQPSKVMKISSQLSKDSENKQKRRKGLEGDGDHSESEIFRKVVTLETDVDKKVMIGSAMRKVWIPLSVYKEALKESEPQKALVPVLHSLFSNSNLSCSAVTGNPDKGIKQLDPNKIEAIREFLAEMYPQYDVSLRGVTWAMCVGVINNITKDLRKKS</sequence>
<feature type="compositionally biased region" description="Basic and acidic residues" evidence="3">
    <location>
        <begin position="365"/>
        <end position="384"/>
    </location>
</feature>
<gene>
    <name evidence="5" type="ORF">E1301_Tti019740</name>
</gene>
<evidence type="ECO:0000259" key="4">
    <source>
        <dbReference type="PROSITE" id="PS51457"/>
    </source>
</evidence>
<feature type="compositionally biased region" description="Polar residues" evidence="3">
    <location>
        <begin position="278"/>
        <end position="296"/>
    </location>
</feature>
<dbReference type="GO" id="GO:0003677">
    <property type="term" value="F:DNA binding"/>
    <property type="evidence" value="ECO:0007669"/>
    <property type="project" value="InterPro"/>
</dbReference>
<feature type="compositionally biased region" description="Basic residues" evidence="3">
    <location>
        <begin position="306"/>
        <end position="318"/>
    </location>
</feature>
<evidence type="ECO:0000313" key="6">
    <source>
        <dbReference type="Proteomes" id="UP000324632"/>
    </source>
</evidence>
<evidence type="ECO:0000256" key="1">
    <source>
        <dbReference type="ARBA" id="ARBA00004123"/>
    </source>
</evidence>
<dbReference type="AlphaFoldDB" id="A0A5A9N9U9"/>
<proteinExistence type="predicted"/>
<dbReference type="EMBL" id="SOYY01000020">
    <property type="protein sequence ID" value="KAA0706774.1"/>
    <property type="molecule type" value="Genomic_DNA"/>
</dbReference>
<organism evidence="5 6">
    <name type="scientific">Triplophysa tibetana</name>
    <dbReference type="NCBI Taxonomy" id="1572043"/>
    <lineage>
        <taxon>Eukaryota</taxon>
        <taxon>Metazoa</taxon>
        <taxon>Chordata</taxon>
        <taxon>Craniata</taxon>
        <taxon>Vertebrata</taxon>
        <taxon>Euteleostomi</taxon>
        <taxon>Actinopterygii</taxon>
        <taxon>Neopterygii</taxon>
        <taxon>Teleostei</taxon>
        <taxon>Ostariophysi</taxon>
        <taxon>Cypriniformes</taxon>
        <taxon>Nemacheilidae</taxon>
        <taxon>Triplophysa</taxon>
    </lineage>
</organism>
<dbReference type="Pfam" id="PF10523">
    <property type="entry name" value="BEN"/>
    <property type="match status" value="1"/>
</dbReference>
<dbReference type="SMART" id="SM01025">
    <property type="entry name" value="BEN"/>
    <property type="match status" value="1"/>
</dbReference>
<feature type="region of interest" description="Disordered" evidence="3">
    <location>
        <begin position="222"/>
        <end position="384"/>
    </location>
</feature>
<dbReference type="InterPro" id="IPR018379">
    <property type="entry name" value="BEN_domain"/>
</dbReference>
<feature type="compositionally biased region" description="Polar residues" evidence="3">
    <location>
        <begin position="319"/>
        <end position="337"/>
    </location>
</feature>
<protein>
    <recommendedName>
        <fullName evidence="4">BEN domain-containing protein</fullName>
    </recommendedName>
</protein>
<accession>A0A5A9N9U9</accession>
<dbReference type="PANTHER" id="PTHR47305:SF1">
    <property type="entry name" value="BEN DOMAIN-CONTAINING PROTEIN"/>
    <property type="match status" value="1"/>
</dbReference>
<comment type="caution">
    <text evidence="5">The sequence shown here is derived from an EMBL/GenBank/DDBJ whole genome shotgun (WGS) entry which is preliminary data.</text>
</comment>
<feature type="domain" description="BEN" evidence="4">
    <location>
        <begin position="409"/>
        <end position="507"/>
    </location>
</feature>
<feature type="region of interest" description="Disordered" evidence="3">
    <location>
        <begin position="1"/>
        <end position="22"/>
    </location>
</feature>
<evidence type="ECO:0000256" key="3">
    <source>
        <dbReference type="SAM" id="MobiDB-lite"/>
    </source>
</evidence>
<evidence type="ECO:0000256" key="2">
    <source>
        <dbReference type="ARBA" id="ARBA00023242"/>
    </source>
</evidence>
<dbReference type="PROSITE" id="PS51457">
    <property type="entry name" value="BEN"/>
    <property type="match status" value="1"/>
</dbReference>
<dbReference type="Proteomes" id="UP000324632">
    <property type="component" value="Chromosome 20"/>
</dbReference>
<evidence type="ECO:0000313" key="5">
    <source>
        <dbReference type="EMBL" id="KAA0706774.1"/>
    </source>
</evidence>
<name>A0A5A9N9U9_9TELE</name>
<comment type="subcellular location">
    <subcellularLocation>
        <location evidence="1">Nucleus</location>
    </subcellularLocation>
</comment>
<keyword evidence="2" id="KW-0539">Nucleus</keyword>
<reference evidence="5 6" key="1">
    <citation type="journal article" date="2019" name="Mol. Ecol. Resour.">
        <title>Chromosome-level genome assembly of Triplophysa tibetana, a fish adapted to the harsh high-altitude environment of the Tibetan Plateau.</title>
        <authorList>
            <person name="Yang X."/>
            <person name="Liu H."/>
            <person name="Ma Z."/>
            <person name="Zou Y."/>
            <person name="Zou M."/>
            <person name="Mao Y."/>
            <person name="Li X."/>
            <person name="Wang H."/>
            <person name="Chen T."/>
            <person name="Wang W."/>
            <person name="Yang R."/>
        </authorList>
    </citation>
    <scope>NUCLEOTIDE SEQUENCE [LARGE SCALE GENOMIC DNA]</scope>
    <source>
        <strain evidence="5">TTIB1903HZAU</strain>
        <tissue evidence="5">Muscle</tissue>
    </source>
</reference>